<dbReference type="Gene3D" id="2.170.150.70">
    <property type="match status" value="1"/>
</dbReference>
<reference evidence="5 6" key="1">
    <citation type="journal article" date="2017" name="Nat. Commun.">
        <title>In situ click chemistry generation of cyclooxygenase-2 inhibitors.</title>
        <authorList>
            <person name="Bhardwaj A."/>
            <person name="Kaur J."/>
            <person name="Wuest M."/>
            <person name="Wuest F."/>
        </authorList>
    </citation>
    <scope>NUCLEOTIDE SEQUENCE [LARGE SCALE GENOMIC DNA]</scope>
    <source>
        <strain evidence="5">S2_012_000_R3_94</strain>
    </source>
</reference>
<gene>
    <name evidence="5" type="ORF">DI616_01075</name>
</gene>
<name>A0A533IGC5_PARDE</name>
<keyword evidence="2" id="KW-0479">Metal-binding</keyword>
<dbReference type="PANTHER" id="PTHR28620:SF1">
    <property type="entry name" value="CENP-V_GFA DOMAIN-CONTAINING PROTEIN"/>
    <property type="match status" value="1"/>
</dbReference>
<dbReference type="EMBL" id="VAFL01000001">
    <property type="protein sequence ID" value="TKW68618.1"/>
    <property type="molecule type" value="Genomic_DNA"/>
</dbReference>
<sequence>MAVEHYRGSCQCGAIAYEADLDLDQVNICNCSRCGRLGSVWSFVPAQAVTMVKDGPTTEYLFNKRAISHRFCPTCGIEAYAKGERGGQEIYGINVNCLDGVDPRGLSPQKVDGASF</sequence>
<dbReference type="PROSITE" id="PS51891">
    <property type="entry name" value="CENP_V_GFA"/>
    <property type="match status" value="1"/>
</dbReference>
<evidence type="ECO:0000313" key="5">
    <source>
        <dbReference type="EMBL" id="TKW68618.1"/>
    </source>
</evidence>
<dbReference type="GO" id="GO:0046872">
    <property type="term" value="F:metal ion binding"/>
    <property type="evidence" value="ECO:0007669"/>
    <property type="project" value="UniProtKB-KW"/>
</dbReference>
<feature type="domain" description="CENP-V/GFA" evidence="4">
    <location>
        <begin position="6"/>
        <end position="116"/>
    </location>
</feature>
<dbReference type="InterPro" id="IPR011057">
    <property type="entry name" value="Mss4-like_sf"/>
</dbReference>
<dbReference type="InterPro" id="IPR006913">
    <property type="entry name" value="CENP-V/GFA"/>
</dbReference>
<comment type="caution">
    <text evidence="5">The sequence shown here is derived from an EMBL/GenBank/DDBJ whole genome shotgun (WGS) entry which is preliminary data.</text>
</comment>
<dbReference type="SUPFAM" id="SSF51316">
    <property type="entry name" value="Mss4-like"/>
    <property type="match status" value="1"/>
</dbReference>
<evidence type="ECO:0000259" key="4">
    <source>
        <dbReference type="PROSITE" id="PS51891"/>
    </source>
</evidence>
<keyword evidence="3" id="KW-0862">Zinc</keyword>
<comment type="similarity">
    <text evidence="1">Belongs to the Gfa family.</text>
</comment>
<evidence type="ECO:0000256" key="2">
    <source>
        <dbReference type="ARBA" id="ARBA00022723"/>
    </source>
</evidence>
<protein>
    <submittedName>
        <fullName evidence="5">GFA family protein</fullName>
    </submittedName>
</protein>
<evidence type="ECO:0000256" key="3">
    <source>
        <dbReference type="ARBA" id="ARBA00022833"/>
    </source>
</evidence>
<dbReference type="AlphaFoldDB" id="A0A533IGC5"/>
<evidence type="ECO:0000313" key="6">
    <source>
        <dbReference type="Proteomes" id="UP000315344"/>
    </source>
</evidence>
<evidence type="ECO:0000256" key="1">
    <source>
        <dbReference type="ARBA" id="ARBA00005495"/>
    </source>
</evidence>
<dbReference type="InterPro" id="IPR052355">
    <property type="entry name" value="CENP-V-like"/>
</dbReference>
<dbReference type="GO" id="GO:0016846">
    <property type="term" value="F:carbon-sulfur lyase activity"/>
    <property type="evidence" value="ECO:0007669"/>
    <property type="project" value="InterPro"/>
</dbReference>
<dbReference type="PANTHER" id="PTHR28620">
    <property type="entry name" value="CENTROMERE PROTEIN V"/>
    <property type="match status" value="1"/>
</dbReference>
<dbReference type="Proteomes" id="UP000315344">
    <property type="component" value="Unassembled WGS sequence"/>
</dbReference>
<organism evidence="5 6">
    <name type="scientific">Paracoccus denitrificans</name>
    <dbReference type="NCBI Taxonomy" id="266"/>
    <lineage>
        <taxon>Bacteria</taxon>
        <taxon>Pseudomonadati</taxon>
        <taxon>Pseudomonadota</taxon>
        <taxon>Alphaproteobacteria</taxon>
        <taxon>Rhodobacterales</taxon>
        <taxon>Paracoccaceae</taxon>
        <taxon>Paracoccus</taxon>
    </lineage>
</organism>
<accession>A0A533IGC5</accession>
<dbReference type="Pfam" id="PF04828">
    <property type="entry name" value="GFA"/>
    <property type="match status" value="1"/>
</dbReference>
<proteinExistence type="inferred from homology"/>